<feature type="compositionally biased region" description="Gly residues" evidence="1">
    <location>
        <begin position="458"/>
        <end position="475"/>
    </location>
</feature>
<name>A0A8J4GJ78_9CHLO</name>
<dbReference type="InterPro" id="IPR039884">
    <property type="entry name" value="R3HC1/R3HCL"/>
</dbReference>
<feature type="region of interest" description="Disordered" evidence="1">
    <location>
        <begin position="439"/>
        <end position="475"/>
    </location>
</feature>
<evidence type="ECO:0000313" key="3">
    <source>
        <dbReference type="Proteomes" id="UP000747110"/>
    </source>
</evidence>
<feature type="compositionally biased region" description="Low complexity" evidence="1">
    <location>
        <begin position="394"/>
        <end position="411"/>
    </location>
</feature>
<proteinExistence type="predicted"/>
<reference evidence="2" key="1">
    <citation type="journal article" date="2021" name="Proc. Natl. Acad. Sci. U.S.A.">
        <title>Three genomes in the algal genus Volvox reveal the fate of a haploid sex-determining region after a transition to homothallism.</title>
        <authorList>
            <person name="Yamamoto K."/>
            <person name="Hamaji T."/>
            <person name="Kawai-Toyooka H."/>
            <person name="Matsuzaki R."/>
            <person name="Takahashi F."/>
            <person name="Nishimura Y."/>
            <person name="Kawachi M."/>
            <person name="Noguchi H."/>
            <person name="Minakuchi Y."/>
            <person name="Umen J.G."/>
            <person name="Toyoda A."/>
            <person name="Nozaki H."/>
        </authorList>
    </citation>
    <scope>NUCLEOTIDE SEQUENCE</scope>
    <source>
        <strain evidence="2">NIES-3786</strain>
    </source>
</reference>
<keyword evidence="3" id="KW-1185">Reference proteome</keyword>
<sequence length="662" mass="66848">MQCQGSAQETEHELQRMVAGLAETDPAYAATLSDLAVMKLSKGEVMEAQRMFERLVELRSEQLEQASSSVASSDKEQASDTGTDRRPAAASPLPPPPQPGRRTHSEGQNTLSVSAATKSSPSSLPRSNPPLSAPSLPGSSNSKNNTNVGNSSSSIGNGSSKPRAQQDAPSSRPRGCSGSSASAMAVGAAMFARALGNRPASARPKRRVSGPEPGAEAPAPLASSAPAETATASPAPAAAAAAITTAPIGLDSESMGHGLSIAAGSRSSSPTRVAVVAAAQEQEQRGLAGRREPAGRATSKGSVADAARAARAESGGSGCGESATTAPGAAAPAAAMVTATTVTAAAAACPGSSESRRRRTSSGTGEVRLSSSSAGEVLGVAGYATTLVPERKVAAPATGTPVGATGESSSAGRGGGSTEDNYLSAAAAAVAAMTAKPTDWGQDRRCGAATGARSESRSGGGGAAGGGNSSGGGGGGGGGCTAVKEYYLESRGQNGTEADPEAAEADAALRTSLGECRHVLEVYGLTTEIRTSHLQEFVLELASQDGRPLPVIKWVDDNHALLVCPDGATALYLLQVDQDLFQLRPFAEASPASQAVAASDLLPPRDRPKTTAAVAKRLLSHALGMSQLRDRDAEKDLAEQRKAAREARLERERRLAAAWDDD</sequence>
<feature type="compositionally biased region" description="Basic and acidic residues" evidence="1">
    <location>
        <begin position="73"/>
        <end position="87"/>
    </location>
</feature>
<feature type="compositionally biased region" description="Low complexity" evidence="1">
    <location>
        <begin position="133"/>
        <end position="160"/>
    </location>
</feature>
<dbReference type="AlphaFoldDB" id="A0A8J4GJ78"/>
<dbReference type="EMBL" id="BNCP01000017">
    <property type="protein sequence ID" value="GIL80010.1"/>
    <property type="molecule type" value="Genomic_DNA"/>
</dbReference>
<accession>A0A8J4GJ78</accession>
<feature type="compositionally biased region" description="Low complexity" evidence="1">
    <location>
        <begin position="210"/>
        <end position="250"/>
    </location>
</feature>
<protein>
    <submittedName>
        <fullName evidence="2">Uncharacterized protein</fullName>
    </submittedName>
</protein>
<dbReference type="Proteomes" id="UP000747110">
    <property type="component" value="Unassembled WGS sequence"/>
</dbReference>
<dbReference type="OrthoDB" id="536918at2759"/>
<evidence type="ECO:0000313" key="2">
    <source>
        <dbReference type="EMBL" id="GIL80010.1"/>
    </source>
</evidence>
<dbReference type="PANTHER" id="PTHR21678">
    <property type="entry name" value="GROWTH INHIBITION AND DIFFERENTIATION RELATED PROTEIN 88"/>
    <property type="match status" value="1"/>
</dbReference>
<feature type="region of interest" description="Disordered" evidence="1">
    <location>
        <begin position="196"/>
        <end position="326"/>
    </location>
</feature>
<feature type="region of interest" description="Disordered" evidence="1">
    <location>
        <begin position="346"/>
        <end position="372"/>
    </location>
</feature>
<feature type="compositionally biased region" description="Low complexity" evidence="1">
    <location>
        <begin position="168"/>
        <end position="182"/>
    </location>
</feature>
<organism evidence="2 3">
    <name type="scientific">Volvox reticuliferus</name>
    <dbReference type="NCBI Taxonomy" id="1737510"/>
    <lineage>
        <taxon>Eukaryota</taxon>
        <taxon>Viridiplantae</taxon>
        <taxon>Chlorophyta</taxon>
        <taxon>core chlorophytes</taxon>
        <taxon>Chlorophyceae</taxon>
        <taxon>CS clade</taxon>
        <taxon>Chlamydomonadales</taxon>
        <taxon>Volvocaceae</taxon>
        <taxon>Volvox</taxon>
    </lineage>
</organism>
<feature type="region of interest" description="Disordered" evidence="1">
    <location>
        <begin position="394"/>
        <end position="418"/>
    </location>
</feature>
<dbReference type="PANTHER" id="PTHR21678:SF0">
    <property type="entry name" value="C3H1-TYPE DOMAIN-CONTAINING PROTEIN"/>
    <property type="match status" value="1"/>
</dbReference>
<evidence type="ECO:0000256" key="1">
    <source>
        <dbReference type="SAM" id="MobiDB-lite"/>
    </source>
</evidence>
<feature type="compositionally biased region" description="Low complexity" evidence="1">
    <location>
        <begin position="111"/>
        <end position="126"/>
    </location>
</feature>
<comment type="caution">
    <text evidence="2">The sequence shown here is derived from an EMBL/GenBank/DDBJ whole genome shotgun (WGS) entry which is preliminary data.</text>
</comment>
<feature type="compositionally biased region" description="Polar residues" evidence="1">
    <location>
        <begin position="63"/>
        <end position="72"/>
    </location>
</feature>
<gene>
    <name evidence="2" type="ORF">Vretifemale_9227</name>
</gene>
<feature type="compositionally biased region" description="Low complexity" evidence="1">
    <location>
        <begin position="299"/>
        <end position="326"/>
    </location>
</feature>
<feature type="region of interest" description="Disordered" evidence="1">
    <location>
        <begin position="62"/>
        <end position="182"/>
    </location>
</feature>